<dbReference type="EMBL" id="KV924113">
    <property type="protein sequence ID" value="PIO39688.1"/>
    <property type="molecule type" value="Genomic_DNA"/>
</dbReference>
<keyword evidence="3" id="KW-1185">Reference proteome</keyword>
<dbReference type="Gene3D" id="2.60.40.10">
    <property type="entry name" value="Immunoglobulins"/>
    <property type="match status" value="1"/>
</dbReference>
<dbReference type="PANTHER" id="PTHR11412">
    <property type="entry name" value="MACROGLOBULIN / COMPLEMENT"/>
    <property type="match status" value="1"/>
</dbReference>
<dbReference type="InterPro" id="IPR050473">
    <property type="entry name" value="A2M/Complement_sys"/>
</dbReference>
<evidence type="ECO:0000313" key="3">
    <source>
        <dbReference type="Proteomes" id="UP000228934"/>
    </source>
</evidence>
<accession>A0A2G9SHS7</accession>
<proteinExistence type="predicted"/>
<dbReference type="Pfam" id="PF17789">
    <property type="entry name" value="MG4"/>
    <property type="match status" value="1"/>
</dbReference>
<evidence type="ECO:0000313" key="2">
    <source>
        <dbReference type="EMBL" id="PIO39688.1"/>
    </source>
</evidence>
<sequence length="288" mass="31924">MARLFDQTGPTEQIRRTIRPCVSFIGLAVDLFGQKYKRTLDLNHVSNLSDGLESGSEMLEAELENIHIVKSRYKIFFTKTSKYFKPGMPFDLTVFVTNPDGSPANRIKVVAQPGKVEGLTGPEGTARLTLNTAANINHLQITVKTSWGLSAEREASATMTAVAYNSNGNYLHIGITTAEVKPGDNLNVAFNIRSTNAAVQNQITHFTYVIMNKGRVLKVDRQQWLAGQALVTMNIPITVDYIPSFRLIAYYIVGNDIVSDSIWVNVAVTCMGMVSTITFLKLNYYALF</sequence>
<dbReference type="Pfam" id="PF07703">
    <property type="entry name" value="A2M_BRD"/>
    <property type="match status" value="1"/>
</dbReference>
<dbReference type="InterPro" id="IPR011625">
    <property type="entry name" value="A2M_N_BRD"/>
</dbReference>
<dbReference type="InterPro" id="IPR040839">
    <property type="entry name" value="MG4"/>
</dbReference>
<dbReference type="Gene3D" id="2.60.40.1930">
    <property type="match status" value="1"/>
</dbReference>
<organism evidence="2 3">
    <name type="scientific">Aquarana catesbeiana</name>
    <name type="common">American bullfrog</name>
    <name type="synonym">Rana catesbeiana</name>
    <dbReference type="NCBI Taxonomy" id="8400"/>
    <lineage>
        <taxon>Eukaryota</taxon>
        <taxon>Metazoa</taxon>
        <taxon>Chordata</taxon>
        <taxon>Craniata</taxon>
        <taxon>Vertebrata</taxon>
        <taxon>Euteleostomi</taxon>
        <taxon>Amphibia</taxon>
        <taxon>Batrachia</taxon>
        <taxon>Anura</taxon>
        <taxon>Neobatrachia</taxon>
        <taxon>Ranoidea</taxon>
        <taxon>Ranidae</taxon>
        <taxon>Aquarana</taxon>
    </lineage>
</organism>
<name>A0A2G9SHS7_AQUCT</name>
<dbReference type="OrthoDB" id="9041528at2759"/>
<protein>
    <recommendedName>
        <fullName evidence="1">Alpha-2-macroglobulin bait region domain-containing protein</fullName>
    </recommendedName>
</protein>
<dbReference type="SMART" id="SM01359">
    <property type="entry name" value="A2M_N_2"/>
    <property type="match status" value="1"/>
</dbReference>
<dbReference type="PANTHER" id="PTHR11412:SF81">
    <property type="entry name" value="COMPLEMENT C3"/>
    <property type="match status" value="1"/>
</dbReference>
<dbReference type="AlphaFoldDB" id="A0A2G9SHS7"/>
<reference evidence="3" key="1">
    <citation type="journal article" date="2017" name="Nat. Commun.">
        <title>The North American bullfrog draft genome provides insight into hormonal regulation of long noncoding RNA.</title>
        <authorList>
            <person name="Hammond S.A."/>
            <person name="Warren R.L."/>
            <person name="Vandervalk B.P."/>
            <person name="Kucuk E."/>
            <person name="Khan H."/>
            <person name="Gibb E.A."/>
            <person name="Pandoh P."/>
            <person name="Kirk H."/>
            <person name="Zhao Y."/>
            <person name="Jones M."/>
            <person name="Mungall A.J."/>
            <person name="Coope R."/>
            <person name="Pleasance S."/>
            <person name="Moore R.A."/>
            <person name="Holt R.A."/>
            <person name="Round J.M."/>
            <person name="Ohora S."/>
            <person name="Walle B.V."/>
            <person name="Veldhoen N."/>
            <person name="Helbing C.C."/>
            <person name="Birol I."/>
        </authorList>
    </citation>
    <scope>NUCLEOTIDE SEQUENCE [LARGE SCALE GENOMIC DNA]</scope>
</reference>
<dbReference type="Proteomes" id="UP000228934">
    <property type="component" value="Unassembled WGS sequence"/>
</dbReference>
<dbReference type="InterPro" id="IPR013783">
    <property type="entry name" value="Ig-like_fold"/>
</dbReference>
<evidence type="ECO:0000259" key="1">
    <source>
        <dbReference type="SMART" id="SM01359"/>
    </source>
</evidence>
<feature type="domain" description="Alpha-2-macroglobulin bait region" evidence="1">
    <location>
        <begin position="171"/>
        <end position="287"/>
    </location>
</feature>
<gene>
    <name evidence="2" type="ORF">AB205_0048110</name>
</gene>